<comment type="subcellular location">
    <subcellularLocation>
        <location evidence="1">Membrane</location>
        <topology evidence="1">Single-pass type II membrane protein</topology>
    </subcellularLocation>
</comment>
<dbReference type="GO" id="GO:0035269">
    <property type="term" value="P:protein O-linked glycosylation via mannose"/>
    <property type="evidence" value="ECO:0007669"/>
    <property type="project" value="TreeGrafter"/>
</dbReference>
<dbReference type="InterPro" id="IPR051292">
    <property type="entry name" value="Xyl/GlcA_transferase"/>
</dbReference>
<organism evidence="7 8">
    <name type="scientific">Rhodonia placenta</name>
    <dbReference type="NCBI Taxonomy" id="104341"/>
    <lineage>
        <taxon>Eukaryota</taxon>
        <taxon>Fungi</taxon>
        <taxon>Dikarya</taxon>
        <taxon>Basidiomycota</taxon>
        <taxon>Agaricomycotina</taxon>
        <taxon>Agaricomycetes</taxon>
        <taxon>Polyporales</taxon>
        <taxon>Adustoporiaceae</taxon>
        <taxon>Rhodonia</taxon>
    </lineage>
</organism>
<evidence type="ECO:0000256" key="1">
    <source>
        <dbReference type="ARBA" id="ARBA00004606"/>
    </source>
</evidence>
<dbReference type="PANTHER" id="PTHR12270:SF25">
    <property type="entry name" value="GLYCOSYLTRANSFERASE-LIKE PROTEIN LARGE"/>
    <property type="match status" value="1"/>
</dbReference>
<sequence length="359" mass="40948">MANAARTPINEATFLAKAFASALHPTRIIPFYYRSTGLVEDDDVTITTLVTANRFKVFKELVERYQGPISVTVHIPFPADASLASLPLTHPSVTALNRLHTLYTSSPFFSKYVDVHLALSPFAASARPGKHADYAHAEDHTMEQEGEGEGGRQFNVWRNTARLFARTEFVMMLDVDFAVCTDWRQAVRDALEVVRELKEGRAALVVPAFEYANLEDGMDQRKFPRDKESLVQLTRESPPSLTSFHAAWAPGHNSTDYPQYYSIPPSSGEVYRVTQYQSAYEPYVIMSKRVTWCDERFTGYGANKAACLFEMYLSGVSFYVLADHFLIHQSHTYEEEARREERKYNRKLYSDFKEEACLR</sequence>
<dbReference type="SUPFAM" id="SSF53448">
    <property type="entry name" value="Nucleotide-diphospho-sugar transferases"/>
    <property type="match status" value="1"/>
</dbReference>
<keyword evidence="5" id="KW-0472">Membrane</keyword>
<dbReference type="Proteomes" id="UP000639403">
    <property type="component" value="Unassembled WGS sequence"/>
</dbReference>
<reference evidence="7" key="2">
    <citation type="journal article" name="Front. Microbiol.">
        <title>Degradative Capacity of Two Strains of Rhodonia placenta: From Phenotype to Genotype.</title>
        <authorList>
            <person name="Kolle M."/>
            <person name="Horta M.A.C."/>
            <person name="Nowrousian M."/>
            <person name="Ohm R.A."/>
            <person name="Benz J.P."/>
            <person name="Pilgard A."/>
        </authorList>
    </citation>
    <scope>NUCLEOTIDE SEQUENCE</scope>
    <source>
        <strain evidence="7">FPRL280</strain>
    </source>
</reference>
<protein>
    <recommendedName>
        <fullName evidence="9">Glycosyltransferase family 49 protein</fullName>
    </recommendedName>
</protein>
<comment type="caution">
    <text evidence="7">The sequence shown here is derived from an EMBL/GenBank/DDBJ whole genome shotgun (WGS) entry which is preliminary data.</text>
</comment>
<accession>A0A8H7P5C9</accession>
<reference evidence="7" key="1">
    <citation type="submission" date="2020-11" db="EMBL/GenBank/DDBJ databases">
        <authorList>
            <person name="Koelle M."/>
            <person name="Horta M.A.C."/>
            <person name="Nowrousian M."/>
            <person name="Ohm R.A."/>
            <person name="Benz P."/>
            <person name="Pilgard A."/>
        </authorList>
    </citation>
    <scope>NUCLEOTIDE SEQUENCE</scope>
    <source>
        <strain evidence="7">FPRL280</strain>
    </source>
</reference>
<dbReference type="InterPro" id="IPR029044">
    <property type="entry name" value="Nucleotide-diphossugar_trans"/>
</dbReference>
<keyword evidence="6" id="KW-0325">Glycoprotein</keyword>
<evidence type="ECO:0000256" key="6">
    <source>
        <dbReference type="ARBA" id="ARBA00023180"/>
    </source>
</evidence>
<evidence type="ECO:0000313" key="8">
    <source>
        <dbReference type="Proteomes" id="UP000639403"/>
    </source>
</evidence>
<evidence type="ECO:0000256" key="2">
    <source>
        <dbReference type="ARBA" id="ARBA00022692"/>
    </source>
</evidence>
<keyword evidence="3" id="KW-0735">Signal-anchor</keyword>
<dbReference type="GO" id="GO:0015020">
    <property type="term" value="F:glucuronosyltransferase activity"/>
    <property type="evidence" value="ECO:0007669"/>
    <property type="project" value="TreeGrafter"/>
</dbReference>
<gene>
    <name evidence="7" type="ORF">IEO21_03645</name>
</gene>
<dbReference type="GO" id="GO:0042285">
    <property type="term" value="F:xylosyltransferase activity"/>
    <property type="evidence" value="ECO:0007669"/>
    <property type="project" value="TreeGrafter"/>
</dbReference>
<evidence type="ECO:0000256" key="3">
    <source>
        <dbReference type="ARBA" id="ARBA00022968"/>
    </source>
</evidence>
<dbReference type="AlphaFoldDB" id="A0A8H7P5C9"/>
<dbReference type="Pfam" id="PF13896">
    <property type="entry name" value="Glyco_transf_49"/>
    <property type="match status" value="1"/>
</dbReference>
<evidence type="ECO:0000256" key="4">
    <source>
        <dbReference type="ARBA" id="ARBA00022989"/>
    </source>
</evidence>
<keyword evidence="2" id="KW-0812">Transmembrane</keyword>
<dbReference type="EMBL" id="JADOXO010000047">
    <property type="protein sequence ID" value="KAF9817063.1"/>
    <property type="molecule type" value="Genomic_DNA"/>
</dbReference>
<evidence type="ECO:0000256" key="5">
    <source>
        <dbReference type="ARBA" id="ARBA00023136"/>
    </source>
</evidence>
<dbReference type="GO" id="GO:0016020">
    <property type="term" value="C:membrane"/>
    <property type="evidence" value="ECO:0007669"/>
    <property type="project" value="UniProtKB-SubCell"/>
</dbReference>
<dbReference type="PANTHER" id="PTHR12270">
    <property type="entry name" value="GLYCOSYLTRANSFERASE-RELATED"/>
    <property type="match status" value="1"/>
</dbReference>
<keyword evidence="4" id="KW-1133">Transmembrane helix</keyword>
<name>A0A8H7P5C9_9APHY</name>
<evidence type="ECO:0000313" key="7">
    <source>
        <dbReference type="EMBL" id="KAF9817063.1"/>
    </source>
</evidence>
<proteinExistence type="predicted"/>
<dbReference type="Gene3D" id="3.90.550.10">
    <property type="entry name" value="Spore Coat Polysaccharide Biosynthesis Protein SpsA, Chain A"/>
    <property type="match status" value="1"/>
</dbReference>
<evidence type="ECO:0008006" key="9">
    <source>
        <dbReference type="Google" id="ProtNLM"/>
    </source>
</evidence>